<dbReference type="InterPro" id="IPR023485">
    <property type="entry name" value="Ptyr_pPase"/>
</dbReference>
<dbReference type="EMBL" id="QWLM01000007">
    <property type="protein sequence ID" value="RHW45883.1"/>
    <property type="molecule type" value="Genomic_DNA"/>
</dbReference>
<keyword evidence="4" id="KW-0904">Protein phosphatase</keyword>
<evidence type="ECO:0000256" key="3">
    <source>
        <dbReference type="ARBA" id="ARBA00022801"/>
    </source>
</evidence>
<evidence type="ECO:0000256" key="4">
    <source>
        <dbReference type="ARBA" id="ARBA00022912"/>
    </source>
</evidence>
<dbReference type="Proteomes" id="UP000285376">
    <property type="component" value="Unassembled WGS sequence"/>
</dbReference>
<dbReference type="InterPro" id="IPR017867">
    <property type="entry name" value="Tyr_phospatase_low_mol_wt"/>
</dbReference>
<name>A0A417Z593_9MICO</name>
<protein>
    <recommendedName>
        <fullName evidence="2">protein-tyrosine-phosphatase</fullName>
        <ecNumber evidence="2">3.1.3.48</ecNumber>
    </recommendedName>
</protein>
<dbReference type="AlphaFoldDB" id="A0A417Z593"/>
<sequence length="313" mass="33373">MSPANRGSGAPQPTISGGATTRRSSSTTTWPRSRGRGSDVSEPRDAASSGEPAQADEAVEPVTPGQWGTFRTRADQRRLAQVQAAKREREAARARPDVSLSLDAGPAPVRPQQAGHEVDSLATGDDRETFTILVVCTGNVCRSPYFERVLAADLAGLPVRVEGAGTGALLIERMSSGTQVLLRERGLDGARYRPRQVAPALVREADLVLAASREHRRVLVEETPTAASRIFALLDFADVCAEAPLPRTQGVDGLREFVAKSPAGSVERHSTRLDAQAEILDPFRQGPEVFARMAAQVDPALATVAAAVRRIMG</sequence>
<feature type="compositionally biased region" description="Basic and acidic residues" evidence="6">
    <location>
        <begin position="85"/>
        <end position="96"/>
    </location>
</feature>
<dbReference type="PANTHER" id="PTHR11717">
    <property type="entry name" value="LOW MOLECULAR WEIGHT PROTEIN TYROSINE PHOSPHATASE"/>
    <property type="match status" value="1"/>
</dbReference>
<evidence type="ECO:0000259" key="7">
    <source>
        <dbReference type="SMART" id="SM00226"/>
    </source>
</evidence>
<accession>A0A417Z593</accession>
<comment type="caution">
    <text evidence="8">The sequence shown here is derived from an EMBL/GenBank/DDBJ whole genome shotgun (WGS) entry which is preliminary data.</text>
</comment>
<reference evidence="8 9" key="1">
    <citation type="submission" date="2018-08" db="EMBL/GenBank/DDBJ databases">
        <title>Whole genome sequence analysis of Dermacoccus abyssi bacteria isolated from Deep Mariana trench Micromonospora spp reveals genes involved in the environmental adaptation and production of secondary metabolites.</title>
        <authorList>
            <person name="Abdel-Mageed W.M."/>
            <person name="Lehri B."/>
            <person name="Nouioui I."/>
            <person name="Goodfellow I."/>
            <person name="Jaspars M."/>
            <person name="Karlyshev A."/>
        </authorList>
    </citation>
    <scope>NUCLEOTIDE SEQUENCE [LARGE SCALE GENOMIC DNA]</scope>
    <source>
        <strain evidence="8 9">MT1.1</strain>
    </source>
</reference>
<feature type="region of interest" description="Disordered" evidence="6">
    <location>
        <begin position="1"/>
        <end position="119"/>
    </location>
</feature>
<dbReference type="Gene3D" id="3.40.50.2300">
    <property type="match status" value="1"/>
</dbReference>
<gene>
    <name evidence="8" type="ORF">D1832_07735</name>
</gene>
<evidence type="ECO:0000256" key="1">
    <source>
        <dbReference type="ARBA" id="ARBA00011063"/>
    </source>
</evidence>
<feature type="compositionally biased region" description="Low complexity" evidence="6">
    <location>
        <begin position="14"/>
        <end position="32"/>
    </location>
</feature>
<proteinExistence type="inferred from homology"/>
<feature type="active site" evidence="5">
    <location>
        <position position="142"/>
    </location>
</feature>
<feature type="active site" description="Nucleophile" evidence="5">
    <location>
        <position position="136"/>
    </location>
</feature>
<dbReference type="PRINTS" id="PR00719">
    <property type="entry name" value="LMWPTPASE"/>
</dbReference>
<dbReference type="SMART" id="SM00226">
    <property type="entry name" value="LMWPc"/>
    <property type="match status" value="1"/>
</dbReference>
<evidence type="ECO:0000256" key="2">
    <source>
        <dbReference type="ARBA" id="ARBA00013064"/>
    </source>
</evidence>
<dbReference type="EC" id="3.1.3.48" evidence="2"/>
<evidence type="ECO:0000313" key="9">
    <source>
        <dbReference type="Proteomes" id="UP000285376"/>
    </source>
</evidence>
<organism evidence="8 9">
    <name type="scientific">Dermacoccus abyssi</name>
    <dbReference type="NCBI Taxonomy" id="322596"/>
    <lineage>
        <taxon>Bacteria</taxon>
        <taxon>Bacillati</taxon>
        <taxon>Actinomycetota</taxon>
        <taxon>Actinomycetes</taxon>
        <taxon>Micrococcales</taxon>
        <taxon>Dermacoccaceae</taxon>
        <taxon>Dermacoccus</taxon>
    </lineage>
</organism>
<dbReference type="SUPFAM" id="SSF52788">
    <property type="entry name" value="Phosphotyrosine protein phosphatases I"/>
    <property type="match status" value="1"/>
</dbReference>
<comment type="similarity">
    <text evidence="1">Belongs to the low molecular weight phosphotyrosine protein phosphatase family.</text>
</comment>
<evidence type="ECO:0000313" key="8">
    <source>
        <dbReference type="EMBL" id="RHW45883.1"/>
    </source>
</evidence>
<dbReference type="PANTHER" id="PTHR11717:SF7">
    <property type="entry name" value="LOW MOLECULAR WEIGHT PHOSPHOTYROSINE PROTEIN PHOSPHATASE"/>
    <property type="match status" value="1"/>
</dbReference>
<feature type="domain" description="Phosphotyrosine protein phosphatase I" evidence="7">
    <location>
        <begin position="130"/>
        <end position="307"/>
    </location>
</feature>
<dbReference type="GO" id="GO:0004725">
    <property type="term" value="F:protein tyrosine phosphatase activity"/>
    <property type="evidence" value="ECO:0007669"/>
    <property type="project" value="UniProtKB-EC"/>
</dbReference>
<keyword evidence="3" id="KW-0378">Hydrolase</keyword>
<evidence type="ECO:0000256" key="5">
    <source>
        <dbReference type="PIRSR" id="PIRSR617867-1"/>
    </source>
</evidence>
<evidence type="ECO:0000256" key="6">
    <source>
        <dbReference type="SAM" id="MobiDB-lite"/>
    </source>
</evidence>
<dbReference type="InterPro" id="IPR036196">
    <property type="entry name" value="Ptyr_pPase_sf"/>
</dbReference>
<dbReference type="Pfam" id="PF01451">
    <property type="entry name" value="LMWPc"/>
    <property type="match status" value="1"/>
</dbReference>
<feature type="compositionally biased region" description="Basic and acidic residues" evidence="6">
    <location>
        <begin position="36"/>
        <end position="45"/>
    </location>
</feature>
<dbReference type="InterPro" id="IPR050438">
    <property type="entry name" value="LMW_PTPase"/>
</dbReference>